<dbReference type="InterPro" id="IPR050861">
    <property type="entry name" value="Dihydroxyacetone_Kinase"/>
</dbReference>
<comment type="catalytic activity">
    <reaction evidence="1">
        <text>D-glyceraldehyde + ATP = D-glyceraldehyde 3-phosphate + ADP + H(+)</text>
        <dbReference type="Rhea" id="RHEA:13941"/>
        <dbReference type="ChEBI" id="CHEBI:15378"/>
        <dbReference type="ChEBI" id="CHEBI:17378"/>
        <dbReference type="ChEBI" id="CHEBI:30616"/>
        <dbReference type="ChEBI" id="CHEBI:59776"/>
        <dbReference type="ChEBI" id="CHEBI:456216"/>
        <dbReference type="EC" id="2.7.1.28"/>
    </reaction>
</comment>
<dbReference type="GO" id="GO:0050354">
    <property type="term" value="F:triokinase activity"/>
    <property type="evidence" value="ECO:0007669"/>
    <property type="project" value="UniProtKB-EC"/>
</dbReference>
<dbReference type="GO" id="GO:0004371">
    <property type="term" value="F:glycerone kinase activity"/>
    <property type="evidence" value="ECO:0007669"/>
    <property type="project" value="UniProtKB-EC"/>
</dbReference>
<evidence type="ECO:0000256" key="1">
    <source>
        <dbReference type="ARBA" id="ARBA00047974"/>
    </source>
</evidence>
<evidence type="ECO:0000256" key="2">
    <source>
        <dbReference type="ARBA" id="ARBA00048898"/>
    </source>
</evidence>
<accession>A0A0M3HG46</accession>
<dbReference type="PANTHER" id="PTHR28629:SF4">
    <property type="entry name" value="TRIOKINASE_FMN CYCLASE"/>
    <property type="match status" value="1"/>
</dbReference>
<dbReference type="Proteomes" id="UP000036681">
    <property type="component" value="Unplaced"/>
</dbReference>
<dbReference type="PANTHER" id="PTHR28629">
    <property type="entry name" value="TRIOKINASE/FMN CYCLASE"/>
    <property type="match status" value="1"/>
</dbReference>
<dbReference type="Gene3D" id="3.40.50.10440">
    <property type="entry name" value="Dihydroxyacetone kinase, domain 1"/>
    <property type="match status" value="1"/>
</dbReference>
<dbReference type="GO" id="GO:0019563">
    <property type="term" value="P:glycerol catabolic process"/>
    <property type="evidence" value="ECO:0007669"/>
    <property type="project" value="TreeGrafter"/>
</dbReference>
<organism evidence="4 5">
    <name type="scientific">Ascaris lumbricoides</name>
    <name type="common">Giant roundworm</name>
    <dbReference type="NCBI Taxonomy" id="6252"/>
    <lineage>
        <taxon>Eukaryota</taxon>
        <taxon>Metazoa</taxon>
        <taxon>Ecdysozoa</taxon>
        <taxon>Nematoda</taxon>
        <taxon>Chromadorea</taxon>
        <taxon>Rhabditida</taxon>
        <taxon>Spirurina</taxon>
        <taxon>Ascaridomorpha</taxon>
        <taxon>Ascaridoidea</taxon>
        <taxon>Ascarididae</taxon>
        <taxon>Ascaris</taxon>
    </lineage>
</organism>
<dbReference type="Pfam" id="PF02733">
    <property type="entry name" value="Dak1"/>
    <property type="match status" value="1"/>
</dbReference>
<evidence type="ECO:0000313" key="5">
    <source>
        <dbReference type="WBParaSite" id="ALUE_0000049101-mRNA-1"/>
    </source>
</evidence>
<comment type="catalytic activity">
    <reaction evidence="2">
        <text>dihydroxyacetone + ATP = dihydroxyacetone phosphate + ADP + H(+)</text>
        <dbReference type="Rhea" id="RHEA:15773"/>
        <dbReference type="ChEBI" id="CHEBI:15378"/>
        <dbReference type="ChEBI" id="CHEBI:16016"/>
        <dbReference type="ChEBI" id="CHEBI:30616"/>
        <dbReference type="ChEBI" id="CHEBI:57642"/>
        <dbReference type="ChEBI" id="CHEBI:456216"/>
        <dbReference type="EC" id="2.7.1.29"/>
    </reaction>
</comment>
<dbReference type="GO" id="GO:0005829">
    <property type="term" value="C:cytosol"/>
    <property type="evidence" value="ECO:0007669"/>
    <property type="project" value="TreeGrafter"/>
</dbReference>
<name>A0A0M3HG46_ASCLU</name>
<keyword evidence="4" id="KW-1185">Reference proteome</keyword>
<evidence type="ECO:0000313" key="4">
    <source>
        <dbReference type="Proteomes" id="UP000036681"/>
    </source>
</evidence>
<feature type="domain" description="DhaK" evidence="3">
    <location>
        <begin position="1"/>
        <end position="220"/>
    </location>
</feature>
<dbReference type="PROSITE" id="PS51481">
    <property type="entry name" value="DHAK"/>
    <property type="match status" value="1"/>
</dbReference>
<reference evidence="5" key="1">
    <citation type="submission" date="2017-02" db="UniProtKB">
        <authorList>
            <consortium name="WormBaseParasite"/>
        </authorList>
    </citation>
    <scope>IDENTIFICATION</scope>
</reference>
<dbReference type="Gene3D" id="3.30.1180.20">
    <property type="entry name" value="Dihydroxyacetone kinase, domain 2"/>
    <property type="match status" value="1"/>
</dbReference>
<protein>
    <submittedName>
        <fullName evidence="5">DhaK domain-containing protein</fullName>
    </submittedName>
</protein>
<proteinExistence type="predicted"/>
<dbReference type="SUPFAM" id="SSF82549">
    <property type="entry name" value="DAK1/DegV-like"/>
    <property type="match status" value="1"/>
</dbReference>
<evidence type="ECO:0000259" key="3">
    <source>
        <dbReference type="PROSITE" id="PS51481"/>
    </source>
</evidence>
<dbReference type="AlphaFoldDB" id="A0A0M3HG46"/>
<dbReference type="InterPro" id="IPR004006">
    <property type="entry name" value="DhaK_dom"/>
</dbReference>
<sequence>KGLLSAAVCGNIFASPPTSHITAALEDLKSKHGVIVFVINYTGDRLNFGLAIERFNTHRTTEGSARMVVISDDVALEGRQEGKGVGRRGLAGSMFIMKVGWTLLEEFTIAAFPLEGKVNLFGTIGVSMSACSIPGKGPMFKLSDEEMELGLGIHGEPGCERTSLKTAKEVADLLLKRLEQSDKKCLQKGISFTQRYFGKYINYFEKFIGNLGIFADIIFS</sequence>
<dbReference type="WBParaSite" id="ALUE_0000049101-mRNA-1">
    <property type="protein sequence ID" value="ALUE_0000049101-mRNA-1"/>
    <property type="gene ID" value="ALUE_0000049101"/>
</dbReference>